<reference evidence="1 2" key="1">
    <citation type="journal article" date="2016" name="Front. Microbiol.">
        <title>Fuerstia marisgermanicae gen. nov., sp. nov., an Unusual Member of the Phylum Planctomycetes from the German Wadden Sea.</title>
        <authorList>
            <person name="Kohn T."/>
            <person name="Heuer A."/>
            <person name="Jogler M."/>
            <person name="Vollmers J."/>
            <person name="Boedeker C."/>
            <person name="Bunk B."/>
            <person name="Rast P."/>
            <person name="Borchert D."/>
            <person name="Glockner I."/>
            <person name="Freese H.M."/>
            <person name="Klenk H.P."/>
            <person name="Overmann J."/>
            <person name="Kaster A.K."/>
            <person name="Rohde M."/>
            <person name="Wiegand S."/>
            <person name="Jogler C."/>
        </authorList>
    </citation>
    <scope>NUCLEOTIDE SEQUENCE [LARGE SCALE GENOMIC DNA]</scope>
    <source>
        <strain evidence="1 2">NH11</strain>
    </source>
</reference>
<dbReference type="GO" id="GO:0047584">
    <property type="term" value="F:4-oxalmesaconate hydratase activity"/>
    <property type="evidence" value="ECO:0007669"/>
    <property type="project" value="UniProtKB-EC"/>
</dbReference>
<dbReference type="PANTHER" id="PTHR12993">
    <property type="entry name" value="N-ACETYLGLUCOSAMINYL-PHOSPHATIDYLINOSITOL DE-N-ACETYLASE-RELATED"/>
    <property type="match status" value="1"/>
</dbReference>
<dbReference type="EMBL" id="CP017641">
    <property type="protein sequence ID" value="APZ94047.1"/>
    <property type="molecule type" value="Genomic_DNA"/>
</dbReference>
<proteinExistence type="predicted"/>
<dbReference type="PANTHER" id="PTHR12993:SF11">
    <property type="entry name" value="N-ACETYLGLUCOSAMINYL-PHOSPHATIDYLINOSITOL DE-N-ACETYLASE"/>
    <property type="match status" value="1"/>
</dbReference>
<dbReference type="Proteomes" id="UP000187735">
    <property type="component" value="Chromosome"/>
</dbReference>
<dbReference type="SUPFAM" id="SSF102588">
    <property type="entry name" value="LmbE-like"/>
    <property type="match status" value="1"/>
</dbReference>
<dbReference type="RefSeq" id="WP_077025413.1">
    <property type="nucleotide sequence ID" value="NZ_CP017641.1"/>
</dbReference>
<dbReference type="Gene3D" id="3.40.50.10320">
    <property type="entry name" value="LmbE-like"/>
    <property type="match status" value="1"/>
</dbReference>
<keyword evidence="1" id="KW-0456">Lyase</keyword>
<protein>
    <submittedName>
        <fullName evidence="1">4-oxalmesaconate hydratase</fullName>
        <ecNumber evidence="1">4.2.1.83</ecNumber>
    </submittedName>
</protein>
<keyword evidence="2" id="KW-1185">Reference proteome</keyword>
<dbReference type="InterPro" id="IPR024078">
    <property type="entry name" value="LmbE-like_dom_sf"/>
</dbReference>
<dbReference type="Pfam" id="PF02585">
    <property type="entry name" value="PIG-L"/>
    <property type="match status" value="1"/>
</dbReference>
<gene>
    <name evidence="1" type="primary">galB_2</name>
    <name evidence="1" type="ORF">Fuma_03668</name>
</gene>
<dbReference type="EC" id="4.2.1.83" evidence="1"/>
<dbReference type="STRING" id="1891926.Fuma_03668"/>
<organism evidence="1 2">
    <name type="scientific">Fuerstiella marisgermanici</name>
    <dbReference type="NCBI Taxonomy" id="1891926"/>
    <lineage>
        <taxon>Bacteria</taxon>
        <taxon>Pseudomonadati</taxon>
        <taxon>Planctomycetota</taxon>
        <taxon>Planctomycetia</taxon>
        <taxon>Planctomycetales</taxon>
        <taxon>Planctomycetaceae</taxon>
        <taxon>Fuerstiella</taxon>
    </lineage>
</organism>
<evidence type="ECO:0000313" key="1">
    <source>
        <dbReference type="EMBL" id="APZ94047.1"/>
    </source>
</evidence>
<dbReference type="KEGG" id="fmr:Fuma_03668"/>
<accession>A0A1P8WJ37</accession>
<evidence type="ECO:0000313" key="2">
    <source>
        <dbReference type="Proteomes" id="UP000187735"/>
    </source>
</evidence>
<name>A0A1P8WJ37_9PLAN</name>
<dbReference type="AlphaFoldDB" id="A0A1P8WJ37"/>
<dbReference type="GO" id="GO:0016811">
    <property type="term" value="F:hydrolase activity, acting on carbon-nitrogen (but not peptide) bonds, in linear amides"/>
    <property type="evidence" value="ECO:0007669"/>
    <property type="project" value="TreeGrafter"/>
</dbReference>
<dbReference type="OrthoDB" id="9790023at2"/>
<sequence length="279" mass="31642">MPNRPRLLILGAHPDDAEFHGGGLAAIYRELDRPVKLVSVTDGSAGHHERTRDELIPLRRAEAANAGAVIGATYETWDFTDGELEPTLDVRRRIIREIREFQPDLVLTHRICDYHPDHRAVGQCVQDASYMVTVPLVVPEVPALKNDPVVAFLPDLFTRPTPLRPDVVIDIAPYMKSISQMLACHQTQLFEWLAYEADVLHTVPNDQAAKEAWVLEWAKRYIGPRRERFREFLTAKAGAEQMSSLQFIEAFEISEYARQPDEDALKTLFPNAFFPSSVE</sequence>
<dbReference type="InterPro" id="IPR003737">
    <property type="entry name" value="GlcNAc_PI_deacetylase-related"/>
</dbReference>